<evidence type="ECO:0000256" key="7">
    <source>
        <dbReference type="ARBA" id="ARBA00023157"/>
    </source>
</evidence>
<accession>A0A3B5B0V3</accession>
<dbReference type="FunFam" id="3.10.250.10:FF:000009">
    <property type="entry name" value="WC1"/>
    <property type="match status" value="1"/>
</dbReference>
<dbReference type="PROSITE" id="PS50287">
    <property type="entry name" value="SRCR_2"/>
    <property type="match status" value="3"/>
</dbReference>
<dbReference type="FunFam" id="3.10.250.10:FF:000006">
    <property type="entry name" value="neurotrypsin isoform X2"/>
    <property type="match status" value="1"/>
</dbReference>
<comment type="caution">
    <text evidence="9">Lacks conserved residue(s) required for the propagation of feature annotation.</text>
</comment>
<protein>
    <recommendedName>
        <fullName evidence="11">SRCR domain-containing protein</fullName>
    </recommendedName>
</protein>
<comment type="subcellular location">
    <subcellularLocation>
        <location evidence="1">Membrane</location>
        <topology evidence="1">Single-pass membrane protein</topology>
    </subcellularLocation>
</comment>
<keyword evidence="4" id="KW-0677">Repeat</keyword>
<evidence type="ECO:0000256" key="9">
    <source>
        <dbReference type="PROSITE-ProRule" id="PRU00196"/>
    </source>
</evidence>
<keyword evidence="6 10" id="KW-0472">Membrane</keyword>
<feature type="transmembrane region" description="Helical" evidence="10">
    <location>
        <begin position="392"/>
        <end position="413"/>
    </location>
</feature>
<feature type="domain" description="SRCR" evidence="11">
    <location>
        <begin position="230"/>
        <end position="322"/>
    </location>
</feature>
<evidence type="ECO:0000256" key="2">
    <source>
        <dbReference type="ARBA" id="ARBA00022692"/>
    </source>
</evidence>
<evidence type="ECO:0000256" key="6">
    <source>
        <dbReference type="ARBA" id="ARBA00023136"/>
    </source>
</evidence>
<dbReference type="GeneTree" id="ENSGT00940000166622"/>
<dbReference type="FunFam" id="3.10.250.10:FF:000016">
    <property type="entry name" value="Scavenger receptor cysteine-rich protein type 12"/>
    <property type="match status" value="1"/>
</dbReference>
<dbReference type="PANTHER" id="PTHR48071">
    <property type="entry name" value="SRCR DOMAIN-CONTAINING PROTEIN"/>
    <property type="match status" value="1"/>
</dbReference>
<sequence length="415" mass="45601">MTCLWVTGSTSWSYFCCPSADCEKIKLVGPSRCSGRVEVFHGDSWGTVCDDHWSITNAEVVCRELNCGTVIEAKRGTLPPHFGEATNLNGVKTHCVGNESSISKCTLQDTTETCIDATVVCTNSKPIRLVNGTNRCSGRVEVYHQGQWGTICDDRWGMQEATVTCREMNCGNAVAVKYKAFFGSGQDQVWLDDIECTGHEKSIADCPHRGFGEHDCDHSEDAGVVCSEWVRLLNGTDSCSGRVEVHHDGHWGKVCNNNWGNKEATVVCKELNCGAPKKIQESFGDSGLRGFISRCSGNVSSIGQCGFQEHTGNCQGVSLSCSGKTQGPLPVHQFELNVSLEVLVLSQLSLSLSARFVSLWLFCFTSYCFVIFLLVILQRLKGVLISDCTDSTFVFFCSFKSVLSSFWVFMLFVCF</sequence>
<dbReference type="AlphaFoldDB" id="A0A3B5B0V3"/>
<dbReference type="Ensembl" id="ENSSPAT00000019686.1">
    <property type="protein sequence ID" value="ENSSPAP00000019392.1"/>
    <property type="gene ID" value="ENSSPAG00000014527.1"/>
</dbReference>
<evidence type="ECO:0000256" key="4">
    <source>
        <dbReference type="ARBA" id="ARBA00022737"/>
    </source>
</evidence>
<dbReference type="SUPFAM" id="SSF56487">
    <property type="entry name" value="SRCR-like"/>
    <property type="match status" value="3"/>
</dbReference>
<keyword evidence="2 10" id="KW-0812">Transmembrane</keyword>
<keyword evidence="3" id="KW-0732">Signal</keyword>
<dbReference type="GO" id="GO:0016020">
    <property type="term" value="C:membrane"/>
    <property type="evidence" value="ECO:0007669"/>
    <property type="project" value="UniProtKB-SubCell"/>
</dbReference>
<evidence type="ECO:0000256" key="3">
    <source>
        <dbReference type="ARBA" id="ARBA00022729"/>
    </source>
</evidence>
<dbReference type="PANTHER" id="PTHR48071:SF18">
    <property type="entry name" value="DELETED IN MALIGNANT BRAIN TUMORS 1 PROTEIN-RELATED"/>
    <property type="match status" value="1"/>
</dbReference>
<evidence type="ECO:0000259" key="11">
    <source>
        <dbReference type="PROSITE" id="PS50287"/>
    </source>
</evidence>
<keyword evidence="8" id="KW-0325">Glycoprotein</keyword>
<evidence type="ECO:0000256" key="1">
    <source>
        <dbReference type="ARBA" id="ARBA00004167"/>
    </source>
</evidence>
<name>A0A3B5B0V3_9TELE</name>
<dbReference type="SMART" id="SM00202">
    <property type="entry name" value="SR"/>
    <property type="match status" value="3"/>
</dbReference>
<feature type="disulfide bond" evidence="9">
    <location>
        <begin position="196"/>
        <end position="206"/>
    </location>
</feature>
<feature type="disulfide bond" evidence="9">
    <location>
        <begin position="295"/>
        <end position="305"/>
    </location>
</feature>
<feature type="transmembrane region" description="Helical" evidence="10">
    <location>
        <begin position="359"/>
        <end position="380"/>
    </location>
</feature>
<feature type="disulfide bond" evidence="9">
    <location>
        <begin position="95"/>
        <end position="105"/>
    </location>
</feature>
<organism evidence="12">
    <name type="scientific">Stegastes partitus</name>
    <name type="common">bicolor damselfish</name>
    <dbReference type="NCBI Taxonomy" id="144197"/>
    <lineage>
        <taxon>Eukaryota</taxon>
        <taxon>Metazoa</taxon>
        <taxon>Chordata</taxon>
        <taxon>Craniata</taxon>
        <taxon>Vertebrata</taxon>
        <taxon>Euteleostomi</taxon>
        <taxon>Actinopterygii</taxon>
        <taxon>Neopterygii</taxon>
        <taxon>Teleostei</taxon>
        <taxon>Neoteleostei</taxon>
        <taxon>Acanthomorphata</taxon>
        <taxon>Ovalentaria</taxon>
        <taxon>Pomacentridae</taxon>
        <taxon>Stegastes</taxon>
    </lineage>
</organism>
<dbReference type="Gene3D" id="3.10.250.10">
    <property type="entry name" value="SRCR-like domain"/>
    <property type="match status" value="3"/>
</dbReference>
<dbReference type="InterPro" id="IPR001190">
    <property type="entry name" value="SRCR"/>
</dbReference>
<evidence type="ECO:0000256" key="5">
    <source>
        <dbReference type="ARBA" id="ARBA00022989"/>
    </source>
</evidence>
<dbReference type="Pfam" id="PF00530">
    <property type="entry name" value="SRCR"/>
    <property type="match status" value="3"/>
</dbReference>
<feature type="domain" description="SRCR" evidence="11">
    <location>
        <begin position="127"/>
        <end position="227"/>
    </location>
</feature>
<evidence type="ECO:0000256" key="10">
    <source>
        <dbReference type="SAM" id="Phobius"/>
    </source>
</evidence>
<feature type="domain" description="SRCR" evidence="11">
    <location>
        <begin position="25"/>
        <end position="122"/>
    </location>
</feature>
<reference evidence="12" key="1">
    <citation type="submission" date="2023-09" db="UniProtKB">
        <authorList>
            <consortium name="Ensembl"/>
        </authorList>
    </citation>
    <scope>IDENTIFICATION</scope>
</reference>
<evidence type="ECO:0000313" key="12">
    <source>
        <dbReference type="Ensembl" id="ENSSPAP00000019392.1"/>
    </source>
</evidence>
<evidence type="ECO:0000256" key="8">
    <source>
        <dbReference type="ARBA" id="ARBA00023180"/>
    </source>
</evidence>
<dbReference type="PRINTS" id="PR00258">
    <property type="entry name" value="SPERACTRCPTR"/>
</dbReference>
<feature type="disulfide bond" evidence="9">
    <location>
        <begin position="152"/>
        <end position="216"/>
    </location>
</feature>
<keyword evidence="7 9" id="KW-1015">Disulfide bond</keyword>
<feature type="disulfide bond" evidence="9">
    <location>
        <begin position="165"/>
        <end position="226"/>
    </location>
</feature>
<keyword evidence="5 10" id="KW-1133">Transmembrane helix</keyword>
<proteinExistence type="predicted"/>
<dbReference type="InterPro" id="IPR036772">
    <property type="entry name" value="SRCR-like_dom_sf"/>
</dbReference>